<dbReference type="SUPFAM" id="SSF56726">
    <property type="entry name" value="DNA topoisomerase IV, alpha subunit"/>
    <property type="match status" value="1"/>
</dbReference>
<dbReference type="InterPro" id="IPR036078">
    <property type="entry name" value="Spo11/TopoVI_A_sf"/>
</dbReference>
<protein>
    <recommendedName>
        <fullName evidence="1">DUF2399 domain-containing protein</fullName>
    </recommendedName>
</protein>
<dbReference type="InterPro" id="IPR024465">
    <property type="entry name" value="DUF2399"/>
</dbReference>
<dbReference type="HOGENOM" id="CLU_663818_0_0_12"/>
<gene>
    <name evidence="2" type="ordered locus">Spica_2212</name>
</gene>
<reference evidence="3" key="1">
    <citation type="journal article" date="2013" name="Stand. Genomic Sci.">
        <title>Genome sequence of the thermophilic fresh-water bacterium Spirochaeta caldaria type strain (H1(T)), reclassification of Spirochaeta caldaria, Spirochaeta stenostrepta, and Spirochaeta zuelzerae in the genus Treponema as Treponema caldaria comb. nov., Treponema stenostrepta comb. nov., and Treponema zuelzerae comb. nov., and emendation of the genus Treponema.</title>
        <authorList>
            <person name="Abt B."/>
            <person name="Goker M."/>
            <person name="Scheuner C."/>
            <person name="Han C."/>
            <person name="Lu M."/>
            <person name="Misra M."/>
            <person name="Lapidus A."/>
            <person name="Nolan M."/>
            <person name="Lucas S."/>
            <person name="Hammon N."/>
            <person name="Deshpande S."/>
            <person name="Cheng J.F."/>
            <person name="Tapia R."/>
            <person name="Goodwin L.A."/>
            <person name="Pitluck S."/>
            <person name="Liolios K."/>
            <person name="Pagani I."/>
            <person name="Ivanova N."/>
            <person name="Mavromatis K."/>
            <person name="Mikhailova N."/>
            <person name="Huntemann M."/>
            <person name="Pati A."/>
            <person name="Chen A."/>
            <person name="Palaniappan K."/>
            <person name="Land M."/>
            <person name="Hauser L."/>
            <person name="Jeffries C.D."/>
            <person name="Rohde M."/>
            <person name="Spring S."/>
            <person name="Gronow S."/>
            <person name="Detter J.C."/>
            <person name="Bristow J."/>
            <person name="Eisen J.A."/>
            <person name="Markowitz V."/>
            <person name="Hugenholtz P."/>
            <person name="Kyrpides N.C."/>
            <person name="Woyke T."/>
            <person name="Klenk H.P."/>
        </authorList>
    </citation>
    <scope>NUCLEOTIDE SEQUENCE</scope>
    <source>
        <strain evidence="3">ATCC 51460 / DSM 7334 / H1</strain>
    </source>
</reference>
<dbReference type="Pfam" id="PF09664">
    <property type="entry name" value="DUF2399"/>
    <property type="match status" value="1"/>
</dbReference>
<evidence type="ECO:0000259" key="1">
    <source>
        <dbReference type="Pfam" id="PF09664"/>
    </source>
</evidence>
<dbReference type="KEGG" id="scd:Spica_2212"/>
<feature type="domain" description="DUF2399" evidence="1">
    <location>
        <begin position="276"/>
        <end position="405"/>
    </location>
</feature>
<name>F8F258_GRAC1</name>
<dbReference type="eggNOG" id="COG1697">
    <property type="taxonomic scope" value="Bacteria"/>
</dbReference>
<proteinExistence type="predicted"/>
<organism evidence="2 3">
    <name type="scientific">Gracilinema caldarium (strain ATCC 51460 / DSM 7334 / H1)</name>
    <name type="common">Treponema caldarium</name>
    <dbReference type="NCBI Taxonomy" id="744872"/>
    <lineage>
        <taxon>Bacteria</taxon>
        <taxon>Pseudomonadati</taxon>
        <taxon>Spirochaetota</taxon>
        <taxon>Spirochaetia</taxon>
        <taxon>Spirochaetales</taxon>
        <taxon>Breznakiellaceae</taxon>
        <taxon>Gracilinema</taxon>
    </lineage>
</organism>
<evidence type="ECO:0000313" key="3">
    <source>
        <dbReference type="Proteomes" id="UP000000503"/>
    </source>
</evidence>
<dbReference type="OrthoDB" id="9809365at2"/>
<dbReference type="STRING" id="744872.Spica_2212"/>
<accession>F8F258</accession>
<dbReference type="AlphaFoldDB" id="F8F258"/>
<keyword evidence="3" id="KW-1185">Reference proteome</keyword>
<dbReference type="GO" id="GO:0005694">
    <property type="term" value="C:chromosome"/>
    <property type="evidence" value="ECO:0007669"/>
    <property type="project" value="InterPro"/>
</dbReference>
<sequence length="414" mass="47508">MKYDELILHVFAASYPRSAMRQGGRPLRLRHWEQLLPEAYASAMEQEGFLQAMEWLEAQGLLRLGWAHRRKRDRLLWAELVDPRRLYANLGQPYPDTVEEVLRETARGLAQRARDAEQGDTEQLFTALASYPSFLDSLVSIRDMEDLYILLTKRKEGAYKGPIRSLSVTLFRDSKRLEALLGILKRLTTLCNTPDLLLGLPRRNFPVVWLAGPFRLSAEGPDTEDHSAGARLLLDLGQRSPLIGVGAPFGLSLELLAGATKLEIAGATGRERDINILTIENKETFFSLWQMENPFTAYVYTNGWPNSAVRRVLELLHRQGYRLYHAGDLDPEGLAICQYLQDHYGSRPFGMDMATFERYRPYGRPLSDPELRSRRFEKYLSRLNPPLQDLARRIQESRIGIEQEVIDYKECEIL</sequence>
<evidence type="ECO:0000313" key="2">
    <source>
        <dbReference type="EMBL" id="AEJ20330.1"/>
    </source>
</evidence>
<dbReference type="RefSeq" id="WP_013969612.1">
    <property type="nucleotide sequence ID" value="NC_015732.1"/>
</dbReference>
<dbReference type="EMBL" id="CP002868">
    <property type="protein sequence ID" value="AEJ20330.1"/>
    <property type="molecule type" value="Genomic_DNA"/>
</dbReference>
<dbReference type="GO" id="GO:0003677">
    <property type="term" value="F:DNA binding"/>
    <property type="evidence" value="ECO:0007669"/>
    <property type="project" value="InterPro"/>
</dbReference>
<dbReference type="Proteomes" id="UP000000503">
    <property type="component" value="Chromosome"/>
</dbReference>